<proteinExistence type="predicted"/>
<evidence type="ECO:0000313" key="1">
    <source>
        <dbReference type="EnsemblMetazoa" id="AALB014923-PB"/>
    </source>
</evidence>
<reference evidence="1" key="2">
    <citation type="submission" date="2022-08" db="UniProtKB">
        <authorList>
            <consortium name="EnsemblMetazoa"/>
        </authorList>
    </citation>
    <scope>IDENTIFICATION</scope>
    <source>
        <strain evidence="1">STECLA/ALBI9_A</strain>
    </source>
</reference>
<reference evidence="1 2" key="1">
    <citation type="journal article" date="2017" name="G3 (Bethesda)">
        <title>The Physical Genome Mapping of Anopheles albimanus Corrected Scaffold Misassemblies and Identified Interarm Rearrangements in Genus Anopheles.</title>
        <authorList>
            <person name="Artemov G.N."/>
            <person name="Peery A.N."/>
            <person name="Jiang X."/>
            <person name="Tu Z."/>
            <person name="Stegniy V.N."/>
            <person name="Sharakhova M.V."/>
            <person name="Sharakhov I.V."/>
        </authorList>
    </citation>
    <scope>NUCLEOTIDE SEQUENCE [LARGE SCALE GENOMIC DNA]</scope>
    <source>
        <strain evidence="1 2">ALBI9_A</strain>
    </source>
</reference>
<name>A0A182FZA7_ANOAL</name>
<protein>
    <submittedName>
        <fullName evidence="1">Uncharacterized protein</fullName>
    </submittedName>
</protein>
<dbReference type="AlphaFoldDB" id="A0A182FZA7"/>
<dbReference type="VEuPathDB" id="VectorBase:AALB014923"/>
<sequence>MPFVHRVKSLLLLSRRKQSRAGAGVREQQ</sequence>
<accession>A0A182FZA7</accession>
<evidence type="ECO:0000313" key="2">
    <source>
        <dbReference type="Proteomes" id="UP000069272"/>
    </source>
</evidence>
<dbReference type="EnsemblMetazoa" id="AALB014923-RB">
    <property type="protein sequence ID" value="AALB014923-PB"/>
    <property type="gene ID" value="AALB014923"/>
</dbReference>
<keyword evidence="2" id="KW-1185">Reference proteome</keyword>
<organism evidence="1 2">
    <name type="scientific">Anopheles albimanus</name>
    <name type="common">New world malaria mosquito</name>
    <dbReference type="NCBI Taxonomy" id="7167"/>
    <lineage>
        <taxon>Eukaryota</taxon>
        <taxon>Metazoa</taxon>
        <taxon>Ecdysozoa</taxon>
        <taxon>Arthropoda</taxon>
        <taxon>Hexapoda</taxon>
        <taxon>Insecta</taxon>
        <taxon>Pterygota</taxon>
        <taxon>Neoptera</taxon>
        <taxon>Endopterygota</taxon>
        <taxon>Diptera</taxon>
        <taxon>Nematocera</taxon>
        <taxon>Culicoidea</taxon>
        <taxon>Culicidae</taxon>
        <taxon>Anophelinae</taxon>
        <taxon>Anopheles</taxon>
    </lineage>
</organism>
<dbReference type="Proteomes" id="UP000069272">
    <property type="component" value="Chromosome 3R"/>
</dbReference>